<proteinExistence type="predicted"/>
<sequence length="316" mass="36658">MKSNFKDKVYLTMINYWSWWWEVYNETDELARIIFTISVPVLALLLLKWSVSFTHNGRTRFPPGPYGLPIFGYLPFLSHNLHERFTEMAHKYGPIFSLNLGSKFHVVVNSMDLAKVVARELDQTFANRSPTVTALTITYGALDITFSNNNAHWRNMRKLLVSHVMSNANLDACQGFRTNEVRKTISNVYGRMGTAVDVNEIAFDTELNVVTNMLWGCSSDSGDLFHGFREVEFKIIELLAAPNISDFIPMLSWFDLQGRNREMRKQKEQFYRILDRIIKERIEANSTKMEGAVEEEGRKDFLQSLKTRKMIQHHLT</sequence>
<name>A0ACB9A1B9_9ASTR</name>
<evidence type="ECO:0000313" key="1">
    <source>
        <dbReference type="EMBL" id="KAI3703410.1"/>
    </source>
</evidence>
<organism evidence="1 2">
    <name type="scientific">Smallanthus sonchifolius</name>
    <dbReference type="NCBI Taxonomy" id="185202"/>
    <lineage>
        <taxon>Eukaryota</taxon>
        <taxon>Viridiplantae</taxon>
        <taxon>Streptophyta</taxon>
        <taxon>Embryophyta</taxon>
        <taxon>Tracheophyta</taxon>
        <taxon>Spermatophyta</taxon>
        <taxon>Magnoliopsida</taxon>
        <taxon>eudicotyledons</taxon>
        <taxon>Gunneridae</taxon>
        <taxon>Pentapetalae</taxon>
        <taxon>asterids</taxon>
        <taxon>campanulids</taxon>
        <taxon>Asterales</taxon>
        <taxon>Asteraceae</taxon>
        <taxon>Asteroideae</taxon>
        <taxon>Heliantheae alliance</taxon>
        <taxon>Millerieae</taxon>
        <taxon>Smallanthus</taxon>
    </lineage>
</organism>
<dbReference type="Proteomes" id="UP001056120">
    <property type="component" value="Linkage Group LG25"/>
</dbReference>
<protein>
    <submittedName>
        <fullName evidence="1">Uncharacterized protein</fullName>
    </submittedName>
</protein>
<keyword evidence="2" id="KW-1185">Reference proteome</keyword>
<accession>A0ACB9A1B9</accession>
<comment type="caution">
    <text evidence="1">The sequence shown here is derived from an EMBL/GenBank/DDBJ whole genome shotgun (WGS) entry which is preliminary data.</text>
</comment>
<evidence type="ECO:0000313" key="2">
    <source>
        <dbReference type="Proteomes" id="UP001056120"/>
    </source>
</evidence>
<reference evidence="2" key="1">
    <citation type="journal article" date="2022" name="Mol. Ecol. Resour.">
        <title>The genomes of chicory, endive, great burdock and yacon provide insights into Asteraceae palaeo-polyploidization history and plant inulin production.</title>
        <authorList>
            <person name="Fan W."/>
            <person name="Wang S."/>
            <person name="Wang H."/>
            <person name="Wang A."/>
            <person name="Jiang F."/>
            <person name="Liu H."/>
            <person name="Zhao H."/>
            <person name="Xu D."/>
            <person name="Zhang Y."/>
        </authorList>
    </citation>
    <scope>NUCLEOTIDE SEQUENCE [LARGE SCALE GENOMIC DNA]</scope>
    <source>
        <strain evidence="2">cv. Yunnan</strain>
    </source>
</reference>
<gene>
    <name evidence="1" type="ORF">L1987_73462</name>
</gene>
<reference evidence="1 2" key="2">
    <citation type="journal article" date="2022" name="Mol. Ecol. Resour.">
        <title>The genomes of chicory, endive, great burdock and yacon provide insights into Asteraceae paleo-polyploidization history and plant inulin production.</title>
        <authorList>
            <person name="Fan W."/>
            <person name="Wang S."/>
            <person name="Wang H."/>
            <person name="Wang A."/>
            <person name="Jiang F."/>
            <person name="Liu H."/>
            <person name="Zhao H."/>
            <person name="Xu D."/>
            <person name="Zhang Y."/>
        </authorList>
    </citation>
    <scope>NUCLEOTIDE SEQUENCE [LARGE SCALE GENOMIC DNA]</scope>
    <source>
        <strain evidence="2">cv. Yunnan</strain>
        <tissue evidence="1">Leaves</tissue>
    </source>
</reference>
<dbReference type="EMBL" id="CM042042">
    <property type="protein sequence ID" value="KAI3703410.1"/>
    <property type="molecule type" value="Genomic_DNA"/>
</dbReference>